<comment type="caution">
    <text evidence="1">The sequence shown here is derived from an EMBL/GenBank/DDBJ whole genome shotgun (WGS) entry which is preliminary data.</text>
</comment>
<dbReference type="AlphaFoldDB" id="A0AAV8X6N9"/>
<dbReference type="GO" id="GO:0003735">
    <property type="term" value="F:structural constituent of ribosome"/>
    <property type="evidence" value="ECO:0007669"/>
    <property type="project" value="TreeGrafter"/>
</dbReference>
<dbReference type="InterPro" id="IPR016576">
    <property type="entry name" value="Ribosomal_mL63"/>
</dbReference>
<gene>
    <name evidence="1" type="ORF">NQ318_021633</name>
</gene>
<protein>
    <recommendedName>
        <fullName evidence="3">Ribosomal protein 63, mitochondrial</fullName>
    </recommendedName>
</protein>
<organism evidence="1 2">
    <name type="scientific">Aromia moschata</name>
    <dbReference type="NCBI Taxonomy" id="1265417"/>
    <lineage>
        <taxon>Eukaryota</taxon>
        <taxon>Metazoa</taxon>
        <taxon>Ecdysozoa</taxon>
        <taxon>Arthropoda</taxon>
        <taxon>Hexapoda</taxon>
        <taxon>Insecta</taxon>
        <taxon>Pterygota</taxon>
        <taxon>Neoptera</taxon>
        <taxon>Endopterygota</taxon>
        <taxon>Coleoptera</taxon>
        <taxon>Polyphaga</taxon>
        <taxon>Cucujiformia</taxon>
        <taxon>Chrysomeloidea</taxon>
        <taxon>Cerambycidae</taxon>
        <taxon>Cerambycinae</taxon>
        <taxon>Callichromatini</taxon>
        <taxon>Aromia</taxon>
    </lineage>
</organism>
<accession>A0AAV8X6N9</accession>
<dbReference type="Pfam" id="PF14978">
    <property type="entry name" value="MRP-63"/>
    <property type="match status" value="1"/>
</dbReference>
<dbReference type="PANTHER" id="PTHR14520:SF4">
    <property type="entry name" value="LARGE RIBOSOMAL SUBUNIT PROTEIN ML63"/>
    <property type="match status" value="1"/>
</dbReference>
<dbReference type="Proteomes" id="UP001162162">
    <property type="component" value="Unassembled WGS sequence"/>
</dbReference>
<evidence type="ECO:0008006" key="3">
    <source>
        <dbReference type="Google" id="ProtNLM"/>
    </source>
</evidence>
<sequence>MRLFHALFRRKHMPNGHIYRGKNRIVKEPKFEDLQKLRDQLETEEQNMFYLRHCYLTPEQSQGHAKALGKREENFIKLITKPKPFYDNVTIESRLAHLRVKEAWD</sequence>
<dbReference type="GO" id="GO:0005761">
    <property type="term" value="C:mitochondrial ribosome"/>
    <property type="evidence" value="ECO:0007669"/>
    <property type="project" value="InterPro"/>
</dbReference>
<reference evidence="1" key="1">
    <citation type="journal article" date="2023" name="Insect Mol. Biol.">
        <title>Genome sequencing provides insights into the evolution of gene families encoding plant cell wall-degrading enzymes in longhorned beetles.</title>
        <authorList>
            <person name="Shin N.R."/>
            <person name="Okamura Y."/>
            <person name="Kirsch R."/>
            <person name="Pauchet Y."/>
        </authorList>
    </citation>
    <scope>NUCLEOTIDE SEQUENCE</scope>
    <source>
        <strain evidence="1">AMC_N1</strain>
    </source>
</reference>
<dbReference type="PANTHER" id="PTHR14520">
    <property type="entry name" value="MITOCHONDRIAL RIBOSOMAL PROTEIN 63"/>
    <property type="match status" value="1"/>
</dbReference>
<evidence type="ECO:0000313" key="1">
    <source>
        <dbReference type="EMBL" id="KAJ8934208.1"/>
    </source>
</evidence>
<dbReference type="EMBL" id="JAPWTK010001079">
    <property type="protein sequence ID" value="KAJ8934208.1"/>
    <property type="molecule type" value="Genomic_DNA"/>
</dbReference>
<proteinExistence type="predicted"/>
<dbReference type="GO" id="GO:0032543">
    <property type="term" value="P:mitochondrial translation"/>
    <property type="evidence" value="ECO:0007669"/>
    <property type="project" value="TreeGrafter"/>
</dbReference>
<keyword evidence="2" id="KW-1185">Reference proteome</keyword>
<evidence type="ECO:0000313" key="2">
    <source>
        <dbReference type="Proteomes" id="UP001162162"/>
    </source>
</evidence>
<name>A0AAV8X6N9_9CUCU</name>